<proteinExistence type="predicted"/>
<dbReference type="GO" id="GO:0007234">
    <property type="term" value="P:osmosensory signaling via phosphorelay pathway"/>
    <property type="evidence" value="ECO:0007669"/>
    <property type="project" value="TreeGrafter"/>
</dbReference>
<dbReference type="CDD" id="cd00082">
    <property type="entry name" value="HisKA"/>
    <property type="match status" value="1"/>
</dbReference>
<evidence type="ECO:0000256" key="5">
    <source>
        <dbReference type="ARBA" id="ARBA00022777"/>
    </source>
</evidence>
<sequence>METRRSAAGDVLPAEASSSRETTVEELLAVIARLAANEPHVRCRVGEGPLAPLATALNTLSGELDARRIRPDGTFGPEVLVSQSPVAMMACDAEGRIRYMNYTFPGLTLAEVVGRKNTDFTPPEDIEMVQRHVRHVLTTGEPVFYEHRPNIGFGPEWFGVHVAPIRSGGQVVGFTMSLTDISDLKRTQFRLEQSNRELESFASVASHDLQEPLRKIQTFGERLKTTCGAALSPEGRDYLERMNNAAGRMRRLIDDLLSFSRISSKSPTFARVDLARVAREVLMDLETSIEQAGASVTVGELPTLEAEPMQMRQLLQNLLSNSLKFRQEGVAPSVSITATVDEDAGMCELRVADNGIGFDEKYLDRIFNVFQRLHGRGKYEGTGIGLAICRKIAERHGGCIGARSTPGQGATFIVSLPLKPPQPR</sequence>
<dbReference type="EMBL" id="CP011509">
    <property type="protein sequence ID" value="AKJ06986.1"/>
    <property type="molecule type" value="Genomic_DNA"/>
</dbReference>
<accession>A0AAC8QGH2</accession>
<organism evidence="9 11">
    <name type="scientific">Archangium gephyra</name>
    <dbReference type="NCBI Taxonomy" id="48"/>
    <lineage>
        <taxon>Bacteria</taxon>
        <taxon>Pseudomonadati</taxon>
        <taxon>Myxococcota</taxon>
        <taxon>Myxococcia</taxon>
        <taxon>Myxococcales</taxon>
        <taxon>Cystobacterineae</taxon>
        <taxon>Archangiaceae</taxon>
        <taxon>Archangium</taxon>
    </lineage>
</organism>
<dbReference type="PANTHER" id="PTHR42878">
    <property type="entry name" value="TWO-COMPONENT HISTIDINE KINASE"/>
    <property type="match status" value="1"/>
</dbReference>
<evidence type="ECO:0000256" key="4">
    <source>
        <dbReference type="ARBA" id="ARBA00022679"/>
    </source>
</evidence>
<dbReference type="PRINTS" id="PR00344">
    <property type="entry name" value="BCTRLSENSOR"/>
</dbReference>
<dbReference type="PROSITE" id="PS50112">
    <property type="entry name" value="PAS"/>
    <property type="match status" value="1"/>
</dbReference>
<dbReference type="NCBIfam" id="TIGR00229">
    <property type="entry name" value="sensory_box"/>
    <property type="match status" value="1"/>
</dbReference>
<dbReference type="SUPFAM" id="SSF55785">
    <property type="entry name" value="PYP-like sensor domain (PAS domain)"/>
    <property type="match status" value="1"/>
</dbReference>
<dbReference type="InterPro" id="IPR013656">
    <property type="entry name" value="PAS_4"/>
</dbReference>
<dbReference type="InterPro" id="IPR003661">
    <property type="entry name" value="HisK_dim/P_dom"/>
</dbReference>
<dbReference type="Pfam" id="PF02518">
    <property type="entry name" value="HATPase_c"/>
    <property type="match status" value="1"/>
</dbReference>
<dbReference type="KEGG" id="age:AA314_08612"/>
<dbReference type="SMART" id="SM00387">
    <property type="entry name" value="HATPase_c"/>
    <property type="match status" value="1"/>
</dbReference>
<gene>
    <name evidence="9" type="ORF">AA314_08612</name>
    <name evidence="10" type="ORF">ATI61_10551</name>
</gene>
<keyword evidence="3" id="KW-0597">Phosphoprotein</keyword>
<keyword evidence="5 9" id="KW-0418">Kinase</keyword>
<feature type="domain" description="Histidine kinase" evidence="7">
    <location>
        <begin position="204"/>
        <end position="420"/>
    </location>
</feature>
<evidence type="ECO:0000259" key="8">
    <source>
        <dbReference type="PROSITE" id="PS50112"/>
    </source>
</evidence>
<keyword evidence="12" id="KW-1185">Reference proteome</keyword>
<name>A0AAC8QGH2_9BACT</name>
<dbReference type="InterPro" id="IPR005467">
    <property type="entry name" value="His_kinase_dom"/>
</dbReference>
<keyword evidence="4" id="KW-0808">Transferase</keyword>
<dbReference type="Proteomes" id="UP000035579">
    <property type="component" value="Chromosome"/>
</dbReference>
<evidence type="ECO:0000313" key="12">
    <source>
        <dbReference type="Proteomes" id="UP000256345"/>
    </source>
</evidence>
<dbReference type="InterPro" id="IPR003594">
    <property type="entry name" value="HATPase_dom"/>
</dbReference>
<dbReference type="GO" id="GO:0000155">
    <property type="term" value="F:phosphorelay sensor kinase activity"/>
    <property type="evidence" value="ECO:0007669"/>
    <property type="project" value="InterPro"/>
</dbReference>
<dbReference type="Pfam" id="PF08448">
    <property type="entry name" value="PAS_4"/>
    <property type="match status" value="1"/>
</dbReference>
<dbReference type="InterPro" id="IPR036890">
    <property type="entry name" value="HATPase_C_sf"/>
</dbReference>
<dbReference type="Gene3D" id="3.30.565.10">
    <property type="entry name" value="Histidine kinase-like ATPase, C-terminal domain"/>
    <property type="match status" value="1"/>
</dbReference>
<comment type="catalytic activity">
    <reaction evidence="1">
        <text>ATP + protein L-histidine = ADP + protein N-phospho-L-histidine.</text>
        <dbReference type="EC" id="2.7.13.3"/>
    </reaction>
</comment>
<dbReference type="PANTHER" id="PTHR42878:SF15">
    <property type="entry name" value="BACTERIOPHYTOCHROME"/>
    <property type="match status" value="1"/>
</dbReference>
<evidence type="ECO:0000313" key="9">
    <source>
        <dbReference type="EMBL" id="AKJ06986.1"/>
    </source>
</evidence>
<keyword evidence="6" id="KW-0472">Membrane</keyword>
<dbReference type="InterPro" id="IPR036097">
    <property type="entry name" value="HisK_dim/P_sf"/>
</dbReference>
<evidence type="ECO:0000256" key="6">
    <source>
        <dbReference type="ARBA" id="ARBA00023136"/>
    </source>
</evidence>
<dbReference type="Gene3D" id="3.30.450.20">
    <property type="entry name" value="PAS domain"/>
    <property type="match status" value="1"/>
</dbReference>
<dbReference type="SUPFAM" id="SSF55874">
    <property type="entry name" value="ATPase domain of HSP90 chaperone/DNA topoisomerase II/histidine kinase"/>
    <property type="match status" value="1"/>
</dbReference>
<dbReference type="EMBL" id="QUMU01000005">
    <property type="protein sequence ID" value="REG31727.1"/>
    <property type="molecule type" value="Genomic_DNA"/>
</dbReference>
<dbReference type="CDD" id="cd00130">
    <property type="entry name" value="PAS"/>
    <property type="match status" value="1"/>
</dbReference>
<dbReference type="InterPro" id="IPR050351">
    <property type="entry name" value="BphY/WalK/GraS-like"/>
</dbReference>
<dbReference type="InterPro" id="IPR035965">
    <property type="entry name" value="PAS-like_dom_sf"/>
</dbReference>
<evidence type="ECO:0000313" key="11">
    <source>
        <dbReference type="Proteomes" id="UP000035579"/>
    </source>
</evidence>
<evidence type="ECO:0000313" key="10">
    <source>
        <dbReference type="EMBL" id="REG31727.1"/>
    </source>
</evidence>
<dbReference type="SMART" id="SM00388">
    <property type="entry name" value="HisKA"/>
    <property type="match status" value="1"/>
</dbReference>
<evidence type="ECO:0000256" key="1">
    <source>
        <dbReference type="ARBA" id="ARBA00000085"/>
    </source>
</evidence>
<dbReference type="InterPro" id="IPR000014">
    <property type="entry name" value="PAS"/>
</dbReference>
<dbReference type="EC" id="2.7.13.3" evidence="2"/>
<dbReference type="SMART" id="SM00091">
    <property type="entry name" value="PAS"/>
    <property type="match status" value="1"/>
</dbReference>
<dbReference type="RefSeq" id="WP_047860127.1">
    <property type="nucleotide sequence ID" value="NZ_CP011509.1"/>
</dbReference>
<dbReference type="FunFam" id="3.30.565.10:FF:000006">
    <property type="entry name" value="Sensor histidine kinase WalK"/>
    <property type="match status" value="1"/>
</dbReference>
<dbReference type="AlphaFoldDB" id="A0AAC8QGH2"/>
<dbReference type="Gene3D" id="1.10.287.130">
    <property type="match status" value="1"/>
</dbReference>
<dbReference type="SUPFAM" id="SSF47384">
    <property type="entry name" value="Homodimeric domain of signal transducing histidine kinase"/>
    <property type="match status" value="1"/>
</dbReference>
<dbReference type="GO" id="GO:0016020">
    <property type="term" value="C:membrane"/>
    <property type="evidence" value="ECO:0007669"/>
    <property type="project" value="UniProtKB-SubCell"/>
</dbReference>
<protein>
    <recommendedName>
        <fullName evidence="2">histidine kinase</fullName>
        <ecNumber evidence="2">2.7.13.3</ecNumber>
    </recommendedName>
</protein>
<dbReference type="GO" id="GO:0000156">
    <property type="term" value="F:phosphorelay response regulator activity"/>
    <property type="evidence" value="ECO:0007669"/>
    <property type="project" value="TreeGrafter"/>
</dbReference>
<feature type="domain" description="PAS" evidence="8">
    <location>
        <begin position="106"/>
        <end position="140"/>
    </location>
</feature>
<dbReference type="GO" id="GO:0030295">
    <property type="term" value="F:protein kinase activator activity"/>
    <property type="evidence" value="ECO:0007669"/>
    <property type="project" value="TreeGrafter"/>
</dbReference>
<dbReference type="PROSITE" id="PS50109">
    <property type="entry name" value="HIS_KIN"/>
    <property type="match status" value="1"/>
</dbReference>
<dbReference type="InterPro" id="IPR004358">
    <property type="entry name" value="Sig_transdc_His_kin-like_C"/>
</dbReference>
<dbReference type="Pfam" id="PF00512">
    <property type="entry name" value="HisKA"/>
    <property type="match status" value="1"/>
</dbReference>
<evidence type="ECO:0000256" key="3">
    <source>
        <dbReference type="ARBA" id="ARBA00022553"/>
    </source>
</evidence>
<dbReference type="Proteomes" id="UP000256345">
    <property type="component" value="Unassembled WGS sequence"/>
</dbReference>
<evidence type="ECO:0000256" key="2">
    <source>
        <dbReference type="ARBA" id="ARBA00012438"/>
    </source>
</evidence>
<reference evidence="10 12" key="2">
    <citation type="submission" date="2018-08" db="EMBL/GenBank/DDBJ databases">
        <title>Genomic Encyclopedia of Archaeal and Bacterial Type Strains, Phase II (KMG-II): from individual species to whole genera.</title>
        <authorList>
            <person name="Goeker M."/>
        </authorList>
    </citation>
    <scope>NUCLEOTIDE SEQUENCE [LARGE SCALE GENOMIC DNA]</scope>
    <source>
        <strain evidence="10 12">DSM 2261</strain>
    </source>
</reference>
<evidence type="ECO:0000259" key="7">
    <source>
        <dbReference type="PROSITE" id="PS50109"/>
    </source>
</evidence>
<reference evidence="9 11" key="1">
    <citation type="submission" date="2015-05" db="EMBL/GenBank/DDBJ databases">
        <title>Genome assembly of Archangium gephyra DSM 2261.</title>
        <authorList>
            <person name="Sharma G."/>
            <person name="Subramanian S."/>
        </authorList>
    </citation>
    <scope>NUCLEOTIDE SEQUENCE [LARGE SCALE GENOMIC DNA]</scope>
    <source>
        <strain evidence="9 11">DSM 2261</strain>
    </source>
</reference>